<evidence type="ECO:0000313" key="2">
    <source>
        <dbReference type="EMBL" id="NYR14780.1"/>
    </source>
</evidence>
<comment type="caution">
    <text evidence="2">The sequence shown here is derived from an EMBL/GenBank/DDBJ whole genome shotgun (WGS) entry which is preliminary data.</text>
</comment>
<protein>
    <recommendedName>
        <fullName evidence="1">ArnR1-like winged helix-turn-helix domain-containing protein</fullName>
    </recommendedName>
</protein>
<organism evidence="2 3">
    <name type="scientific">Pyrobaculum arsenaticum</name>
    <dbReference type="NCBI Taxonomy" id="121277"/>
    <lineage>
        <taxon>Archaea</taxon>
        <taxon>Thermoproteota</taxon>
        <taxon>Thermoprotei</taxon>
        <taxon>Thermoproteales</taxon>
        <taxon>Thermoproteaceae</taxon>
        <taxon>Pyrobaculum</taxon>
    </lineage>
</organism>
<accession>A0A7L4P9H0</accession>
<proteinExistence type="predicted"/>
<evidence type="ECO:0000313" key="3">
    <source>
        <dbReference type="Proteomes" id="UP000554766"/>
    </source>
</evidence>
<gene>
    <name evidence="2" type="ORF">HC235_02135</name>
</gene>
<feature type="domain" description="ArnR1-like winged helix-turn-helix" evidence="1">
    <location>
        <begin position="7"/>
        <end position="76"/>
    </location>
</feature>
<sequence>MKGPKSDLYIIYRLLKILKEKGPLSKTKLALYAYLNYQRAVKYLHYLQEACLVQIDKEVKITRRGLETLEKIEEVLRDLGLGS</sequence>
<dbReference type="InterPro" id="IPR036388">
    <property type="entry name" value="WH-like_DNA-bd_sf"/>
</dbReference>
<dbReference type="Proteomes" id="UP000554766">
    <property type="component" value="Unassembled WGS sequence"/>
</dbReference>
<keyword evidence="3" id="KW-1185">Reference proteome</keyword>
<dbReference type="Pfam" id="PF14947">
    <property type="entry name" value="HTH_45"/>
    <property type="match status" value="1"/>
</dbReference>
<dbReference type="InterPro" id="IPR036390">
    <property type="entry name" value="WH_DNA-bd_sf"/>
</dbReference>
<name>A0A7L4P9H0_9CREN</name>
<reference evidence="2 3" key="1">
    <citation type="journal article" date="2020" name="Nat. Commun.">
        <title>The structures of two archaeal type IV pili illuminate evolutionary relationships.</title>
        <authorList>
            <person name="Wang F."/>
            <person name="Baquero D.P."/>
            <person name="Su Z."/>
            <person name="Beltran L.C."/>
            <person name="Prangishvili D."/>
            <person name="Krupovic M."/>
            <person name="Egelman E.H."/>
        </authorList>
    </citation>
    <scope>NUCLEOTIDE SEQUENCE [LARGE SCALE GENOMIC DNA]</scope>
    <source>
        <strain evidence="2 3">2GA</strain>
    </source>
</reference>
<dbReference type="RefSeq" id="WP_179790255.1">
    <property type="nucleotide sequence ID" value="NZ_JAAVJF010000001.1"/>
</dbReference>
<dbReference type="EMBL" id="JAAVJF010000001">
    <property type="protein sequence ID" value="NYR14780.1"/>
    <property type="molecule type" value="Genomic_DNA"/>
</dbReference>
<dbReference type="SUPFAM" id="SSF46785">
    <property type="entry name" value="Winged helix' DNA-binding domain"/>
    <property type="match status" value="1"/>
</dbReference>
<evidence type="ECO:0000259" key="1">
    <source>
        <dbReference type="Pfam" id="PF14947"/>
    </source>
</evidence>
<dbReference type="InterPro" id="IPR038723">
    <property type="entry name" value="ArnR1-like_HTH"/>
</dbReference>
<dbReference type="AlphaFoldDB" id="A0A7L4P9H0"/>
<dbReference type="Gene3D" id="1.10.10.10">
    <property type="entry name" value="Winged helix-like DNA-binding domain superfamily/Winged helix DNA-binding domain"/>
    <property type="match status" value="1"/>
</dbReference>